<reference evidence="1" key="2">
    <citation type="journal article" date="2015" name="Data Brief">
        <title>Shoot transcriptome of the giant reed, Arundo donax.</title>
        <authorList>
            <person name="Barrero R.A."/>
            <person name="Guerrero F.D."/>
            <person name="Moolhuijzen P."/>
            <person name="Goolsby J.A."/>
            <person name="Tidwell J."/>
            <person name="Bellgard S.E."/>
            <person name="Bellgard M.I."/>
        </authorList>
    </citation>
    <scope>NUCLEOTIDE SEQUENCE</scope>
    <source>
        <tissue evidence="1">Shoot tissue taken approximately 20 cm above the soil surface</tissue>
    </source>
</reference>
<reference evidence="1" key="1">
    <citation type="submission" date="2014-09" db="EMBL/GenBank/DDBJ databases">
        <authorList>
            <person name="Magalhaes I.L.F."/>
            <person name="Oliveira U."/>
            <person name="Santos F.R."/>
            <person name="Vidigal T.H.D.A."/>
            <person name="Brescovit A.D."/>
            <person name="Santos A.J."/>
        </authorList>
    </citation>
    <scope>NUCLEOTIDE SEQUENCE</scope>
    <source>
        <tissue evidence="1">Shoot tissue taken approximately 20 cm above the soil surface</tissue>
    </source>
</reference>
<accession>A0A0A9G9F3</accession>
<evidence type="ECO:0000313" key="1">
    <source>
        <dbReference type="EMBL" id="JAE19166.1"/>
    </source>
</evidence>
<organism evidence="1">
    <name type="scientific">Arundo donax</name>
    <name type="common">Giant reed</name>
    <name type="synonym">Donax arundinaceus</name>
    <dbReference type="NCBI Taxonomy" id="35708"/>
    <lineage>
        <taxon>Eukaryota</taxon>
        <taxon>Viridiplantae</taxon>
        <taxon>Streptophyta</taxon>
        <taxon>Embryophyta</taxon>
        <taxon>Tracheophyta</taxon>
        <taxon>Spermatophyta</taxon>
        <taxon>Magnoliopsida</taxon>
        <taxon>Liliopsida</taxon>
        <taxon>Poales</taxon>
        <taxon>Poaceae</taxon>
        <taxon>PACMAD clade</taxon>
        <taxon>Arundinoideae</taxon>
        <taxon>Arundineae</taxon>
        <taxon>Arundo</taxon>
    </lineage>
</organism>
<name>A0A0A9G9F3_ARUDO</name>
<proteinExistence type="predicted"/>
<dbReference type="EMBL" id="GBRH01178730">
    <property type="protein sequence ID" value="JAE19166.1"/>
    <property type="molecule type" value="Transcribed_RNA"/>
</dbReference>
<dbReference type="AlphaFoldDB" id="A0A0A9G9F3"/>
<sequence length="125" mass="13268">MSPVISFGAMSLSTMALCTRNLSLHCMSGGASRCACIVTRTSAVDRGGTMPLFGRTQYFFGLVVLTLNATCSSVLFVSCNEHEICFFNSNGNRSSMGSIPSSSPDSVLILAKTLLGNPTGRNPYR</sequence>
<protein>
    <submittedName>
        <fullName evidence="1">Uncharacterized protein</fullName>
    </submittedName>
</protein>